<name>A0ABT1SYV0_9SPHI</name>
<evidence type="ECO:0000313" key="2">
    <source>
        <dbReference type="Proteomes" id="UP001204376"/>
    </source>
</evidence>
<dbReference type="EMBL" id="JANHOH010000001">
    <property type="protein sequence ID" value="MCQ6957526.1"/>
    <property type="molecule type" value="Genomic_DNA"/>
</dbReference>
<organism evidence="1 2">
    <name type="scientific">Mucilaginibacter aquariorum</name>
    <dbReference type="NCBI Taxonomy" id="2967225"/>
    <lineage>
        <taxon>Bacteria</taxon>
        <taxon>Pseudomonadati</taxon>
        <taxon>Bacteroidota</taxon>
        <taxon>Sphingobacteriia</taxon>
        <taxon>Sphingobacteriales</taxon>
        <taxon>Sphingobacteriaceae</taxon>
        <taxon>Mucilaginibacter</taxon>
    </lineage>
</organism>
<evidence type="ECO:0000313" key="1">
    <source>
        <dbReference type="EMBL" id="MCQ6957526.1"/>
    </source>
</evidence>
<dbReference type="Proteomes" id="UP001204376">
    <property type="component" value="Unassembled WGS sequence"/>
</dbReference>
<sequence>MIKQDQDIELAIDKIVLHGFSPKQSKGLKEAVEFELSRMIKERGLPSEIRSGGSFEQLPGGNFNAKAGSSLKTLASAISNHVYNGFSEPKSPKPNKL</sequence>
<protein>
    <submittedName>
        <fullName evidence="1">Uncharacterized protein</fullName>
    </submittedName>
</protein>
<comment type="caution">
    <text evidence="1">The sequence shown here is derived from an EMBL/GenBank/DDBJ whole genome shotgun (WGS) entry which is preliminary data.</text>
</comment>
<accession>A0ABT1SYV0</accession>
<gene>
    <name evidence="1" type="ORF">NPE20_06145</name>
</gene>
<dbReference type="RefSeq" id="WP_256537731.1">
    <property type="nucleotide sequence ID" value="NZ_JANHOH010000001.1"/>
</dbReference>
<keyword evidence="2" id="KW-1185">Reference proteome</keyword>
<proteinExistence type="predicted"/>
<reference evidence="1 2" key="1">
    <citation type="submission" date="2022-07" db="EMBL/GenBank/DDBJ databases">
        <title>Mucilaginibacter sp. JC4.</title>
        <authorList>
            <person name="Le V."/>
            <person name="Ko S.-R."/>
            <person name="Ahn C.-Y."/>
            <person name="Oh H.-M."/>
        </authorList>
    </citation>
    <scope>NUCLEOTIDE SEQUENCE [LARGE SCALE GENOMIC DNA]</scope>
    <source>
        <strain evidence="1 2">JC4</strain>
    </source>
</reference>